<accession>A0AC58URR4</accession>
<name>A0AC58URR4_TOBAC</name>
<gene>
    <name evidence="2" type="primary">LOC142181998</name>
</gene>
<reference evidence="1" key="1">
    <citation type="journal article" date="2014" name="Nat. Commun.">
        <title>The tobacco genome sequence and its comparison with those of tomato and potato.</title>
        <authorList>
            <person name="Sierro N."/>
            <person name="Battey J.N."/>
            <person name="Ouadi S."/>
            <person name="Bakaher N."/>
            <person name="Bovet L."/>
            <person name="Willig A."/>
            <person name="Goepfert S."/>
            <person name="Peitsch M.C."/>
            <person name="Ivanov N.V."/>
        </authorList>
    </citation>
    <scope>NUCLEOTIDE SEQUENCE [LARGE SCALE GENOMIC DNA]</scope>
</reference>
<dbReference type="Proteomes" id="UP000790787">
    <property type="component" value="Chromosome 6"/>
</dbReference>
<proteinExistence type="predicted"/>
<evidence type="ECO:0000313" key="1">
    <source>
        <dbReference type="Proteomes" id="UP000790787"/>
    </source>
</evidence>
<keyword evidence="1" id="KW-1185">Reference proteome</keyword>
<sequence length="306" mass="35514">MLAVVFAFDKFRSYLIGSKVIVYIDHATLKYLIEKKESKSRLIRWVLLLQEFDLEIRDRKVTENQAADRLSRLDGAKKSVEVEEILETFPDELLLAASLEEAPWYSDFANYLACGIVPHDLSSVQKKTFYHDCRMYYWDEPYLFRIYVDNMIQRCVPEIEQSSVLQACHASAYEGHFGGARTAVKVLEAEFFWPTVFRDAHLWYDVRHKVATPYHPQTSGQVEMSNMEIKSVLTKAVNATRTDWAKKLNDALWAYRTAFKTPIGMSPYKLVFGKACHLLVELEHRAWWALKQLNMDPEAAGQNRLT</sequence>
<dbReference type="RefSeq" id="XP_075111859.1">
    <property type="nucleotide sequence ID" value="XM_075255758.1"/>
</dbReference>
<evidence type="ECO:0000313" key="2">
    <source>
        <dbReference type="RefSeq" id="XP_075111859.1"/>
    </source>
</evidence>
<organism evidence="1 2">
    <name type="scientific">Nicotiana tabacum</name>
    <name type="common">Common tobacco</name>
    <dbReference type="NCBI Taxonomy" id="4097"/>
    <lineage>
        <taxon>Eukaryota</taxon>
        <taxon>Viridiplantae</taxon>
        <taxon>Streptophyta</taxon>
        <taxon>Embryophyta</taxon>
        <taxon>Tracheophyta</taxon>
        <taxon>Spermatophyta</taxon>
        <taxon>Magnoliopsida</taxon>
        <taxon>eudicotyledons</taxon>
        <taxon>Gunneridae</taxon>
        <taxon>Pentapetalae</taxon>
        <taxon>asterids</taxon>
        <taxon>lamiids</taxon>
        <taxon>Solanales</taxon>
        <taxon>Solanaceae</taxon>
        <taxon>Nicotianoideae</taxon>
        <taxon>Nicotianeae</taxon>
        <taxon>Nicotiana</taxon>
    </lineage>
</organism>
<reference evidence="2" key="2">
    <citation type="submission" date="2025-08" db="UniProtKB">
        <authorList>
            <consortium name="RefSeq"/>
        </authorList>
    </citation>
    <scope>IDENTIFICATION</scope>
    <source>
        <tissue evidence="2">Leaf</tissue>
    </source>
</reference>
<protein>
    <submittedName>
        <fullName evidence="2">Uncharacterized protein LOC142181998</fullName>
    </submittedName>
</protein>